<proteinExistence type="predicted"/>
<feature type="domain" description="CCD97-like C-terminal" evidence="2">
    <location>
        <begin position="56"/>
        <end position="234"/>
    </location>
</feature>
<gene>
    <name evidence="3" type="ORF">B2J93_6419</name>
</gene>
<dbReference type="OrthoDB" id="333176at2759"/>
<protein>
    <recommendedName>
        <fullName evidence="2">CCD97-like C-terminal domain-containing protein</fullName>
    </recommendedName>
</protein>
<dbReference type="InParanoid" id="A0A218Z5Q9"/>
<reference evidence="3 4" key="1">
    <citation type="submission" date="2017-04" db="EMBL/GenBank/DDBJ databases">
        <title>Draft genome sequence of Marssonina coronaria NL1: causal agent of apple blotch.</title>
        <authorList>
            <person name="Cheng Q."/>
        </authorList>
    </citation>
    <scope>NUCLEOTIDE SEQUENCE [LARGE SCALE GENOMIC DNA]</scope>
    <source>
        <strain evidence="3 4">NL1</strain>
    </source>
</reference>
<evidence type="ECO:0000313" key="4">
    <source>
        <dbReference type="Proteomes" id="UP000242519"/>
    </source>
</evidence>
<feature type="region of interest" description="Disordered" evidence="1">
    <location>
        <begin position="132"/>
        <end position="162"/>
    </location>
</feature>
<evidence type="ECO:0000313" key="3">
    <source>
        <dbReference type="EMBL" id="OWP03102.1"/>
    </source>
</evidence>
<dbReference type="Proteomes" id="UP000242519">
    <property type="component" value="Unassembled WGS sequence"/>
</dbReference>
<dbReference type="AlphaFoldDB" id="A0A218Z5Q9"/>
<evidence type="ECO:0000259" key="2">
    <source>
        <dbReference type="Pfam" id="PF09747"/>
    </source>
</evidence>
<feature type="region of interest" description="Disordered" evidence="1">
    <location>
        <begin position="1"/>
        <end position="34"/>
    </location>
</feature>
<dbReference type="EMBL" id="MZNU01000200">
    <property type="protein sequence ID" value="OWP03102.1"/>
    <property type="molecule type" value="Genomic_DNA"/>
</dbReference>
<dbReference type="InterPro" id="IPR018613">
    <property type="entry name" value="Ccdc97-like"/>
</dbReference>
<keyword evidence="4" id="KW-1185">Reference proteome</keyword>
<dbReference type="InterPro" id="IPR040233">
    <property type="entry name" value="CCD97-like_C"/>
</dbReference>
<accession>A0A218Z5Q9</accession>
<name>A0A218Z5Q9_9HELO</name>
<dbReference type="PANTHER" id="PTHR31840">
    <property type="entry name" value="COILED-COIL DOMAIN-CONTAINING PROTEIN 97"/>
    <property type="match status" value="1"/>
</dbReference>
<feature type="region of interest" description="Disordered" evidence="1">
    <location>
        <begin position="228"/>
        <end position="254"/>
    </location>
</feature>
<organism evidence="3 4">
    <name type="scientific">Diplocarpon coronariae</name>
    <dbReference type="NCBI Taxonomy" id="2795749"/>
    <lineage>
        <taxon>Eukaryota</taxon>
        <taxon>Fungi</taxon>
        <taxon>Dikarya</taxon>
        <taxon>Ascomycota</taxon>
        <taxon>Pezizomycotina</taxon>
        <taxon>Leotiomycetes</taxon>
        <taxon>Helotiales</taxon>
        <taxon>Drepanopezizaceae</taxon>
        <taxon>Diplocarpon</taxon>
    </lineage>
</organism>
<comment type="caution">
    <text evidence="3">The sequence shown here is derived from an EMBL/GenBank/DDBJ whole genome shotgun (WGS) entry which is preliminary data.</text>
</comment>
<dbReference type="Pfam" id="PF09747">
    <property type="entry name" value="CCD97-like_C"/>
    <property type="match status" value="1"/>
</dbReference>
<feature type="compositionally biased region" description="Polar residues" evidence="1">
    <location>
        <begin position="1"/>
        <end position="25"/>
    </location>
</feature>
<sequence length="254" mass="28818">MPPTLLTSTSSPQMTHSELPGQTTEMPLPSSPAPLIEVSKVRSRSSERLQKLRVKNRRKLYLDRHPSYFASPDLELAGLYLIPPLNPLLYDRCIRRFQTAAEREADGKAKGYSGVLEADLYRTEAKIRALQPSLSSLSQPKSQSQSQSARPKPASELGQVPFVSYQRGRDGEVLPEEEDEVPRTREEGWGRWVFGMTLRFLRGEDEDFEYGPVDASEEDEVERREREEEWFEAESPGWVDDGVAKEGETGVQDF</sequence>
<feature type="compositionally biased region" description="Low complexity" evidence="1">
    <location>
        <begin position="132"/>
        <end position="155"/>
    </location>
</feature>
<evidence type="ECO:0000256" key="1">
    <source>
        <dbReference type="SAM" id="MobiDB-lite"/>
    </source>
</evidence>
<dbReference type="PANTHER" id="PTHR31840:SF1">
    <property type="entry name" value="COILED-COIL DOMAIN-CONTAINING PROTEIN 97"/>
    <property type="match status" value="1"/>
</dbReference>